<dbReference type="PROSITE" id="PS00759">
    <property type="entry name" value="ARGE_DAPE_CPG2_2"/>
    <property type="match status" value="1"/>
</dbReference>
<feature type="active site" description="Proton acceptor" evidence="7">
    <location>
        <position position="178"/>
    </location>
</feature>
<keyword evidence="3 7" id="KW-0479">Metal-binding</keyword>
<comment type="subcellular location">
    <subcellularLocation>
        <location evidence="7">Cytoplasm</location>
    </subcellularLocation>
</comment>
<comment type="catalytic activity">
    <reaction evidence="7">
        <text>Release of the N-terminal residue from a tripeptide.</text>
        <dbReference type="EC" id="3.4.11.4"/>
    </reaction>
</comment>
<dbReference type="InterPro" id="IPR036264">
    <property type="entry name" value="Bact_exopeptidase_dim_dom"/>
</dbReference>
<evidence type="ECO:0000256" key="2">
    <source>
        <dbReference type="ARBA" id="ARBA00022670"/>
    </source>
</evidence>
<keyword evidence="7 9" id="KW-0031">Aminopeptidase</keyword>
<protein>
    <recommendedName>
        <fullName evidence="7">Peptidase T</fullName>
        <ecNumber evidence="7">3.4.11.4</ecNumber>
    </recommendedName>
    <alternativeName>
        <fullName evidence="7">Aminotripeptidase</fullName>
        <shortName evidence="7">Tripeptidase</shortName>
    </alternativeName>
    <alternativeName>
        <fullName evidence="7">Tripeptide aminopeptidase</fullName>
    </alternativeName>
</protein>
<evidence type="ECO:0000256" key="4">
    <source>
        <dbReference type="ARBA" id="ARBA00022801"/>
    </source>
</evidence>
<comment type="caution">
    <text evidence="9">The sequence shown here is derived from an EMBL/GenBank/DDBJ whole genome shotgun (WGS) entry which is preliminary data.</text>
</comment>
<gene>
    <name evidence="7 9" type="primary">pepT</name>
    <name evidence="9" type="ORF">RM529_09405</name>
</gene>
<comment type="similarity">
    <text evidence="1 7">Belongs to the peptidase M20B family.</text>
</comment>
<dbReference type="PIRSF" id="PIRSF037215">
    <property type="entry name" value="Peptidase_M20B"/>
    <property type="match status" value="1"/>
</dbReference>
<feature type="binding site" evidence="7">
    <location>
        <position position="81"/>
    </location>
    <ligand>
        <name>Zn(2+)</name>
        <dbReference type="ChEBI" id="CHEBI:29105"/>
        <label>1</label>
    </ligand>
</feature>
<dbReference type="NCBIfam" id="NF003976">
    <property type="entry name" value="PRK05469.1"/>
    <property type="match status" value="1"/>
</dbReference>
<comment type="function">
    <text evidence="7">Cleaves the N-terminal amino acid of tripeptides.</text>
</comment>
<keyword evidence="7" id="KW-0963">Cytoplasm</keyword>
<dbReference type="Gene3D" id="3.40.630.10">
    <property type="entry name" value="Zn peptidases"/>
    <property type="match status" value="1"/>
</dbReference>
<dbReference type="HAMAP" id="MF_00550">
    <property type="entry name" value="Aminopeptidase_M20"/>
    <property type="match status" value="1"/>
</dbReference>
<dbReference type="InterPro" id="IPR002933">
    <property type="entry name" value="Peptidase_M20"/>
</dbReference>
<feature type="domain" description="Peptidase M20 dimerisation" evidence="8">
    <location>
        <begin position="210"/>
        <end position="302"/>
    </location>
</feature>
<accession>A0ABU3CVH5</accession>
<keyword evidence="5 7" id="KW-0862">Zinc</keyword>
<feature type="binding site" evidence="7">
    <location>
        <position position="201"/>
    </location>
    <ligand>
        <name>Zn(2+)</name>
        <dbReference type="ChEBI" id="CHEBI:29105"/>
        <label>1</label>
    </ligand>
</feature>
<dbReference type="InterPro" id="IPR011650">
    <property type="entry name" value="Peptidase_M20_dimer"/>
</dbReference>
<name>A0ABU3CVH5_9FLAO</name>
<dbReference type="Pfam" id="PF01546">
    <property type="entry name" value="Peptidase_M20"/>
    <property type="match status" value="1"/>
</dbReference>
<dbReference type="InterPro" id="IPR010161">
    <property type="entry name" value="Peptidase_M20B"/>
</dbReference>
<dbReference type="PANTHER" id="PTHR42994">
    <property type="entry name" value="PEPTIDASE T"/>
    <property type="match status" value="1"/>
</dbReference>
<feature type="binding site" evidence="7">
    <location>
        <position position="383"/>
    </location>
    <ligand>
        <name>Zn(2+)</name>
        <dbReference type="ChEBI" id="CHEBI:29105"/>
        <label>2</label>
    </ligand>
</feature>
<keyword evidence="2 7" id="KW-0645">Protease</keyword>
<evidence type="ECO:0000313" key="10">
    <source>
        <dbReference type="Proteomes" id="UP001248819"/>
    </source>
</evidence>
<comment type="cofactor">
    <cofactor evidence="7">
        <name>Zn(2+)</name>
        <dbReference type="ChEBI" id="CHEBI:29105"/>
    </cofactor>
    <text evidence="7">Binds 2 Zn(2+) ions per subunit.</text>
</comment>
<dbReference type="Pfam" id="PF07687">
    <property type="entry name" value="M20_dimer"/>
    <property type="match status" value="1"/>
</dbReference>
<evidence type="ECO:0000256" key="6">
    <source>
        <dbReference type="ARBA" id="ARBA00023049"/>
    </source>
</evidence>
<reference evidence="9 10" key="1">
    <citation type="submission" date="2023-09" db="EMBL/GenBank/DDBJ databases">
        <authorList>
            <person name="Rey-Velasco X."/>
        </authorList>
    </citation>
    <scope>NUCLEOTIDE SEQUENCE [LARGE SCALE GENOMIC DNA]</scope>
    <source>
        <strain evidence="9 10">F297</strain>
    </source>
</reference>
<dbReference type="SUPFAM" id="SSF53187">
    <property type="entry name" value="Zn-dependent exopeptidases"/>
    <property type="match status" value="1"/>
</dbReference>
<feature type="binding site" evidence="7">
    <location>
        <position position="179"/>
    </location>
    <ligand>
        <name>Zn(2+)</name>
        <dbReference type="ChEBI" id="CHEBI:29105"/>
        <label>2</label>
    </ligand>
</feature>
<organism evidence="9 10">
    <name type="scientific">Autumnicola edwardsiae</name>
    <dbReference type="NCBI Taxonomy" id="3075594"/>
    <lineage>
        <taxon>Bacteria</taxon>
        <taxon>Pseudomonadati</taxon>
        <taxon>Bacteroidota</taxon>
        <taxon>Flavobacteriia</taxon>
        <taxon>Flavobacteriales</taxon>
        <taxon>Flavobacteriaceae</taxon>
        <taxon>Autumnicola</taxon>
    </lineage>
</organism>
<dbReference type="NCBIfam" id="NF009920">
    <property type="entry name" value="PRK13381.1"/>
    <property type="match status" value="1"/>
</dbReference>
<evidence type="ECO:0000313" key="9">
    <source>
        <dbReference type="EMBL" id="MDT0650361.1"/>
    </source>
</evidence>
<dbReference type="CDD" id="cd03892">
    <property type="entry name" value="M20_peptT"/>
    <property type="match status" value="1"/>
</dbReference>
<dbReference type="PROSITE" id="PS00758">
    <property type="entry name" value="ARGE_DAPE_CPG2_1"/>
    <property type="match status" value="1"/>
</dbReference>
<feature type="binding site" evidence="7">
    <location>
        <position position="144"/>
    </location>
    <ligand>
        <name>Zn(2+)</name>
        <dbReference type="ChEBI" id="CHEBI:29105"/>
        <label>1</label>
    </ligand>
</feature>
<dbReference type="RefSeq" id="WP_311484542.1">
    <property type="nucleotide sequence ID" value="NZ_JAVRHP010000041.1"/>
</dbReference>
<proteinExistence type="inferred from homology"/>
<dbReference type="EMBL" id="JAVRHP010000041">
    <property type="protein sequence ID" value="MDT0650361.1"/>
    <property type="molecule type" value="Genomic_DNA"/>
</dbReference>
<dbReference type="EC" id="3.4.11.4" evidence="7"/>
<dbReference type="Gene3D" id="3.30.70.360">
    <property type="match status" value="1"/>
</dbReference>
<evidence type="ECO:0000256" key="5">
    <source>
        <dbReference type="ARBA" id="ARBA00022833"/>
    </source>
</evidence>
<dbReference type="SUPFAM" id="SSF55031">
    <property type="entry name" value="Bacterial exopeptidase dimerisation domain"/>
    <property type="match status" value="1"/>
</dbReference>
<feature type="binding site" evidence="7">
    <location>
        <position position="144"/>
    </location>
    <ligand>
        <name>Zn(2+)</name>
        <dbReference type="ChEBI" id="CHEBI:29105"/>
        <label>2</label>
    </ligand>
</feature>
<dbReference type="PANTHER" id="PTHR42994:SF1">
    <property type="entry name" value="PEPTIDASE T"/>
    <property type="match status" value="1"/>
</dbReference>
<sequence length="413" mass="46356">MTNKQRILDRFLSYVKIDTQSDPGSDSTPSTKKQWALANLLVDELREMGMQDVNIDEHAYVMATLPANVAHKVPVIGFVSHFDTTPDFSGKNVNPQIIENYDGGDIILNKEKNITLSPEYFEDLAQYKGQTIITTDGTTLLGADDKAGIAEIMTAMQYLLDNPQIEHGEIKICFTPDEEIGRGAHKFDVQKFGAEWAYTMDGSQIGELEYENFNAASAVVKVTGKSVHPGYAKDNMINSLYIAQDFISSLPRLETPEHTEGRQGFFHLSNMKGDVEESELHYIIRDHDKKHFEARKKMILDLGEEICTQYERDCVHIEIKDQYSNMKEKVEPVKHIVDLAEKAMKAVGVKPIIKPIRGGTDGAQLSYMGLPCPNIFAGGHNFHGKYEYVPVESMQKAAEVIVKLAQLTSDQYK</sequence>
<dbReference type="Proteomes" id="UP001248819">
    <property type="component" value="Unassembled WGS sequence"/>
</dbReference>
<dbReference type="NCBIfam" id="TIGR01882">
    <property type="entry name" value="peptidase-T"/>
    <property type="match status" value="1"/>
</dbReference>
<keyword evidence="4 7" id="KW-0378">Hydrolase</keyword>
<feature type="active site" evidence="7">
    <location>
        <position position="83"/>
    </location>
</feature>
<keyword evidence="10" id="KW-1185">Reference proteome</keyword>
<evidence type="ECO:0000256" key="3">
    <source>
        <dbReference type="ARBA" id="ARBA00022723"/>
    </source>
</evidence>
<evidence type="ECO:0000259" key="8">
    <source>
        <dbReference type="Pfam" id="PF07687"/>
    </source>
</evidence>
<evidence type="ECO:0000256" key="7">
    <source>
        <dbReference type="HAMAP-Rule" id="MF_00550"/>
    </source>
</evidence>
<evidence type="ECO:0000256" key="1">
    <source>
        <dbReference type="ARBA" id="ARBA00009692"/>
    </source>
</evidence>
<keyword evidence="6 7" id="KW-0482">Metalloprotease</keyword>
<dbReference type="GO" id="GO:0045148">
    <property type="term" value="F:tripeptide aminopeptidase activity"/>
    <property type="evidence" value="ECO:0007669"/>
    <property type="project" value="UniProtKB-EC"/>
</dbReference>
<dbReference type="InterPro" id="IPR001261">
    <property type="entry name" value="ArgE/DapE_CS"/>
</dbReference>